<dbReference type="AlphaFoldDB" id="A0A1K1MIB2"/>
<protein>
    <submittedName>
        <fullName evidence="1">Uncharacterized protein</fullName>
    </submittedName>
</protein>
<evidence type="ECO:0000313" key="4">
    <source>
        <dbReference type="Proteomes" id="UP001326715"/>
    </source>
</evidence>
<reference evidence="1 3" key="1">
    <citation type="submission" date="2016-11" db="EMBL/GenBank/DDBJ databases">
        <authorList>
            <person name="Jaros S."/>
            <person name="Januszkiewicz K."/>
            <person name="Wedrychowicz H."/>
        </authorList>
    </citation>
    <scope>NUCLEOTIDE SEQUENCE [LARGE SCALE GENOMIC DNA]</scope>
    <source>
        <strain evidence="1 3">DSM 784</strain>
    </source>
</reference>
<accession>A0A1K1MIB2</accession>
<sequence>MSTTKPNFTADAGGFIHHDEARRLRDNYCNKKRQKEPHNPDFIQAYFFGKEKLQQLLECQDDIIGLRIYFGDDHDHPEKELKKMVIYAVDTEGNNVHYKDSKAAKELNQLRVGSAAPIEFAALDQGLPCPTNCPDKGTV</sequence>
<dbReference type="RefSeq" id="WP_072357132.1">
    <property type="nucleotide sequence ID" value="NZ_CBHWAX010000176.1"/>
</dbReference>
<gene>
    <name evidence="1" type="ORF">SAMN05661012_00602</name>
    <name evidence="2" type="ORF">SR876_09115</name>
</gene>
<evidence type="ECO:0000313" key="3">
    <source>
        <dbReference type="Proteomes" id="UP000183788"/>
    </source>
</evidence>
<evidence type="ECO:0000313" key="1">
    <source>
        <dbReference type="EMBL" id="SFW22864.1"/>
    </source>
</evidence>
<dbReference type="OrthoDB" id="661524at2"/>
<dbReference type="EMBL" id="FPIZ01000002">
    <property type="protein sequence ID" value="SFW22864.1"/>
    <property type="molecule type" value="Genomic_DNA"/>
</dbReference>
<dbReference type="EMBL" id="CP140154">
    <property type="protein sequence ID" value="WQG91662.1"/>
    <property type="molecule type" value="Genomic_DNA"/>
</dbReference>
<evidence type="ECO:0000313" key="2">
    <source>
        <dbReference type="EMBL" id="WQG91662.1"/>
    </source>
</evidence>
<dbReference type="STRING" id="1004.SAMN05661012_00602"/>
<reference evidence="2 4" key="2">
    <citation type="submission" date="2023-11" db="EMBL/GenBank/DDBJ databases">
        <title>MicrobeMod: A computational toolkit for identifying prokaryotic methylation and restriction-modification with nanopore sequencing.</title>
        <authorList>
            <person name="Crits-Christoph A."/>
            <person name="Kang S.C."/>
            <person name="Lee H."/>
            <person name="Ostrov N."/>
        </authorList>
    </citation>
    <scope>NUCLEOTIDE SEQUENCE [LARGE SCALE GENOMIC DNA]</scope>
    <source>
        <strain evidence="2 4">ATCC 23090</strain>
    </source>
</reference>
<proteinExistence type="predicted"/>
<dbReference type="Proteomes" id="UP001326715">
    <property type="component" value="Chromosome"/>
</dbReference>
<organism evidence="1 3">
    <name type="scientific">Chitinophaga sancti</name>
    <dbReference type="NCBI Taxonomy" id="1004"/>
    <lineage>
        <taxon>Bacteria</taxon>
        <taxon>Pseudomonadati</taxon>
        <taxon>Bacteroidota</taxon>
        <taxon>Chitinophagia</taxon>
        <taxon>Chitinophagales</taxon>
        <taxon>Chitinophagaceae</taxon>
        <taxon>Chitinophaga</taxon>
    </lineage>
</organism>
<keyword evidence="4" id="KW-1185">Reference proteome</keyword>
<name>A0A1K1MIB2_9BACT</name>
<dbReference type="Proteomes" id="UP000183788">
    <property type="component" value="Unassembled WGS sequence"/>
</dbReference>